<evidence type="ECO:0000313" key="4">
    <source>
        <dbReference type="Proteomes" id="UP000596977"/>
    </source>
</evidence>
<accession>A0A916R8E4</accession>
<dbReference type="RefSeq" id="WP_127073082.1">
    <property type="nucleotide sequence ID" value="NZ_BMKB01000001.1"/>
</dbReference>
<dbReference type="SMART" id="SM00710">
    <property type="entry name" value="PbH1"/>
    <property type="match status" value="7"/>
</dbReference>
<dbReference type="InterPro" id="IPR011050">
    <property type="entry name" value="Pectin_lyase_fold/virulence"/>
</dbReference>
<keyword evidence="4" id="KW-1185">Reference proteome</keyword>
<dbReference type="Proteomes" id="UP000596977">
    <property type="component" value="Unassembled WGS sequence"/>
</dbReference>
<dbReference type="SUPFAM" id="SSF51126">
    <property type="entry name" value="Pectin lyase-like"/>
    <property type="match status" value="1"/>
</dbReference>
<name>A0A916R8E4_9HYPH</name>
<dbReference type="Pfam" id="PF11924">
    <property type="entry name" value="IAT_beta"/>
    <property type="match status" value="1"/>
</dbReference>
<gene>
    <name evidence="3" type="ORF">GCM10011499_09150</name>
</gene>
<dbReference type="InterPro" id="IPR006626">
    <property type="entry name" value="PbH1"/>
</dbReference>
<dbReference type="AlphaFoldDB" id="A0A916R8E4"/>
<dbReference type="EMBL" id="BMKB01000001">
    <property type="protein sequence ID" value="GGA41687.1"/>
    <property type="molecule type" value="Genomic_DNA"/>
</dbReference>
<organism evidence="3 4">
    <name type="scientific">Pelagibacterium lentulum</name>
    <dbReference type="NCBI Taxonomy" id="2029865"/>
    <lineage>
        <taxon>Bacteria</taxon>
        <taxon>Pseudomonadati</taxon>
        <taxon>Pseudomonadota</taxon>
        <taxon>Alphaproteobacteria</taxon>
        <taxon>Hyphomicrobiales</taxon>
        <taxon>Devosiaceae</taxon>
        <taxon>Pelagibacterium</taxon>
    </lineage>
</organism>
<feature type="domain" description="Inverse autotransporter beta-domain" evidence="2">
    <location>
        <begin position="41"/>
        <end position="185"/>
    </location>
</feature>
<evidence type="ECO:0000256" key="1">
    <source>
        <dbReference type="SAM" id="SignalP"/>
    </source>
</evidence>
<proteinExistence type="predicted"/>
<dbReference type="Gene3D" id="2.160.20.10">
    <property type="entry name" value="Single-stranded right-handed beta-helix, Pectin lyase-like"/>
    <property type="match status" value="1"/>
</dbReference>
<feature type="signal peptide" evidence="1">
    <location>
        <begin position="1"/>
        <end position="22"/>
    </location>
</feature>
<keyword evidence="1" id="KW-0732">Signal</keyword>
<dbReference type="InterPro" id="IPR012334">
    <property type="entry name" value="Pectin_lyas_fold"/>
</dbReference>
<protein>
    <recommendedName>
        <fullName evidence="2">Inverse autotransporter beta-domain domain-containing protein</fullName>
    </recommendedName>
</protein>
<dbReference type="Gene3D" id="2.40.160.160">
    <property type="entry name" value="Inverse autotransporter, beta-domain"/>
    <property type="match status" value="1"/>
</dbReference>
<dbReference type="InterPro" id="IPR038177">
    <property type="entry name" value="IAT_beta_sf"/>
</dbReference>
<sequence length="710" mass="74389">MTRIFYCTYAALALSVLPPSVAYGQAVISELALGRHNDAVFGNIGAFIPFIDVDGTVAYGQFRGGILPSSTTYGTIGFGVRHQVSDSWVLGGHAHLGVTGSGNGHRYQQAILGVEAFNGMLEFRSNAYLPIGQSRHRADEYSALTVETGQIGIRQGYEQAMTAFDVGAGVTLPLNRSEDMSLKLFAGAYAQFAEDIQPVYGVSGGAELRVSDLNDHLPGAELTLGTDFTHDRYNGTNTSIYGRISMSFGVDASATDPLYSRVEYNPVVRVQAGAYGHVQRALTSDGRVAGVLETIDETTGDIAAINEVLHLSGQNAILLASGELIVDNAIELANGQIWLGGGGRLELRAEETGTILELVNSRSVTNVVASNAANDVFRMADYAQIIATYIEGGDTAISAHGVSGISVDDVVISGAAGHGIHLEEVTGASIANVSVSDLVQCASGCGFAYSNPDKAFHAGLYTRGVTDLVVDGFSVDNSTYGVFVAAKLSEHSAAMQSRAERIELRNIDIQNTREEALLLSMADNVAISDLRIDNTGMALTKDSVVFLNTTNASLTRADIAGGINGVMIANAPISAAPRTGNISVADVSIRDTTLGGLFLNPADNLTFRNVTMERTGTAPWSRGIFMLGGSNGTLLTDIEFDNVSVSETGGYGLQAMGDIANVNGALSVSGAAADCTYNVGPWMGSFSQDPGHTFSVNGNVIEPAPSGSLC</sequence>
<evidence type="ECO:0000259" key="2">
    <source>
        <dbReference type="Pfam" id="PF11924"/>
    </source>
</evidence>
<evidence type="ECO:0000313" key="3">
    <source>
        <dbReference type="EMBL" id="GGA41687.1"/>
    </source>
</evidence>
<dbReference type="OrthoDB" id="8320584at2"/>
<reference evidence="3 4" key="1">
    <citation type="journal article" date="2014" name="Int. J. Syst. Evol. Microbiol.">
        <title>Complete genome sequence of Corynebacterium casei LMG S-19264T (=DSM 44701T), isolated from a smear-ripened cheese.</title>
        <authorList>
            <consortium name="US DOE Joint Genome Institute (JGI-PGF)"/>
            <person name="Walter F."/>
            <person name="Albersmeier A."/>
            <person name="Kalinowski J."/>
            <person name="Ruckert C."/>
        </authorList>
    </citation>
    <scope>NUCLEOTIDE SEQUENCE [LARGE SCALE GENOMIC DNA]</scope>
    <source>
        <strain evidence="3 4">CGMCC 1.15896</strain>
    </source>
</reference>
<dbReference type="InterPro" id="IPR024519">
    <property type="entry name" value="IAT_beta"/>
</dbReference>
<comment type="caution">
    <text evidence="3">The sequence shown here is derived from an EMBL/GenBank/DDBJ whole genome shotgun (WGS) entry which is preliminary data.</text>
</comment>
<feature type="chain" id="PRO_5036779165" description="Inverse autotransporter beta-domain domain-containing protein" evidence="1">
    <location>
        <begin position="23"/>
        <end position="710"/>
    </location>
</feature>